<name>I3IPU7_9BACT</name>
<dbReference type="AlphaFoldDB" id="I3IPU7"/>
<dbReference type="Pfam" id="PF13432">
    <property type="entry name" value="TPR_16"/>
    <property type="match status" value="1"/>
</dbReference>
<keyword evidence="3" id="KW-0808">Transferase</keyword>
<keyword evidence="6" id="KW-1185">Reference proteome</keyword>
<keyword evidence="4" id="KW-0802">TPR repeat</keyword>
<feature type="repeat" description="TPR" evidence="4">
    <location>
        <begin position="56"/>
        <end position="89"/>
    </location>
</feature>
<gene>
    <name evidence="5" type="ORF">KSU1_D0433</name>
</gene>
<dbReference type="Pfam" id="PF13181">
    <property type="entry name" value="TPR_8"/>
    <property type="match status" value="1"/>
</dbReference>
<dbReference type="EMBL" id="BAFH01000004">
    <property type="protein sequence ID" value="GAB63742.1"/>
    <property type="molecule type" value="Genomic_DNA"/>
</dbReference>
<feature type="repeat" description="TPR" evidence="4">
    <location>
        <begin position="124"/>
        <end position="157"/>
    </location>
</feature>
<evidence type="ECO:0000256" key="4">
    <source>
        <dbReference type="PROSITE-ProRule" id="PRU00339"/>
    </source>
</evidence>
<sequence length="381" mass="43665">MLKQISTIGTILAVFFYQIGYAKEFPLAGDTYFDEGRWDDAICEYEKYLLKDKKQPEVYFKLGKAYYKKGNFEKAVEAFTIVTELKPDYLEAYQRLSEASMQIVPPESDIEMCLKEVRKNPNNADAHFRLGLSYYKQNNLEDAKREYETAIGLDSHKAEAYFNLGVLYQDFDSQDKAIEMYKKAIEIVPNYDTSHFNLGVAYYKTGHLKDAISEYERVIKINPNYVDAHVNLGIVYFVKGAYDDALKALKKALTLGSNTAKIHYYLGNIYNNLGKLDTAVLEYEQAVKINPKLIAPHYNLGLIYLKKKMADRAIAELTTVITLDHDYANAYLSRGKAYELKGDHKNAQNDYNSYQHAKSAFARIYKEDPISSFYEGSSPPE</sequence>
<evidence type="ECO:0000256" key="3">
    <source>
        <dbReference type="ARBA" id="ARBA00022679"/>
    </source>
</evidence>
<dbReference type="InterPro" id="IPR011990">
    <property type="entry name" value="TPR-like_helical_dom_sf"/>
</dbReference>
<proteinExistence type="predicted"/>
<feature type="repeat" description="TPR" evidence="4">
    <location>
        <begin position="260"/>
        <end position="293"/>
    </location>
</feature>
<dbReference type="PANTHER" id="PTHR44835:SF1">
    <property type="entry name" value="PROTEIN O-GLCNAC TRANSFERASE"/>
    <property type="match status" value="1"/>
</dbReference>
<evidence type="ECO:0000256" key="2">
    <source>
        <dbReference type="ARBA" id="ARBA00022676"/>
    </source>
</evidence>
<dbReference type="Gene3D" id="1.25.40.10">
    <property type="entry name" value="Tetratricopeptide repeat domain"/>
    <property type="match status" value="4"/>
</dbReference>
<dbReference type="SMART" id="SM00671">
    <property type="entry name" value="SEL1"/>
    <property type="match status" value="4"/>
</dbReference>
<reference evidence="5 6" key="1">
    <citation type="journal article" date="2012" name="FEBS Lett.">
        <title>Anammox organism KSU-1 expresses a NirK-type copper-containing nitrite reductase instead of a NirS-type with cytochrome cd1.</title>
        <authorList>
            <person name="Hira D."/>
            <person name="Toh H."/>
            <person name="Migita C.T."/>
            <person name="Okubo H."/>
            <person name="Nishiyama T."/>
            <person name="Hattori M."/>
            <person name="Furukawa K."/>
            <person name="Fujii T."/>
        </authorList>
    </citation>
    <scope>NUCLEOTIDE SEQUENCE [LARGE SCALE GENOMIC DNA]</scope>
</reference>
<evidence type="ECO:0000313" key="6">
    <source>
        <dbReference type="Proteomes" id="UP000002985"/>
    </source>
</evidence>
<dbReference type="OrthoDB" id="248756at2"/>
<dbReference type="PANTHER" id="PTHR44835">
    <property type="entry name" value="UDP-N-ACETYLGLUCOSAMINE--PEPTIDE N-ACETYLGLUCOSAMINYLTRANSFERASE SPINDLY-RELATED"/>
    <property type="match status" value="1"/>
</dbReference>
<comment type="pathway">
    <text evidence="1">Protein modification; protein glycosylation.</text>
</comment>
<dbReference type="STRING" id="247490.KSU1_D0433"/>
<dbReference type="Pfam" id="PF13414">
    <property type="entry name" value="TPR_11"/>
    <property type="match status" value="3"/>
</dbReference>
<dbReference type="GO" id="GO:0016757">
    <property type="term" value="F:glycosyltransferase activity"/>
    <property type="evidence" value="ECO:0007669"/>
    <property type="project" value="UniProtKB-KW"/>
</dbReference>
<feature type="repeat" description="TPR" evidence="4">
    <location>
        <begin position="158"/>
        <end position="191"/>
    </location>
</feature>
<dbReference type="InterPro" id="IPR051939">
    <property type="entry name" value="Glycosyltr_41/O-GlcNAc_trsf"/>
</dbReference>
<dbReference type="InterPro" id="IPR006597">
    <property type="entry name" value="Sel1-like"/>
</dbReference>
<feature type="repeat" description="TPR" evidence="4">
    <location>
        <begin position="226"/>
        <end position="259"/>
    </location>
</feature>
<organism evidence="5 6">
    <name type="scientific">Candidatus Jettenia caeni</name>
    <dbReference type="NCBI Taxonomy" id="247490"/>
    <lineage>
        <taxon>Bacteria</taxon>
        <taxon>Pseudomonadati</taxon>
        <taxon>Planctomycetota</taxon>
        <taxon>Candidatus Brocadiia</taxon>
        <taxon>Candidatus Brocadiales</taxon>
        <taxon>Candidatus Brocadiaceae</taxon>
        <taxon>Candidatus Jettenia</taxon>
    </lineage>
</organism>
<evidence type="ECO:0000256" key="1">
    <source>
        <dbReference type="ARBA" id="ARBA00004922"/>
    </source>
</evidence>
<protein>
    <submittedName>
        <fullName evidence="5">Uncharacterized protein</fullName>
    </submittedName>
</protein>
<evidence type="ECO:0000313" key="5">
    <source>
        <dbReference type="EMBL" id="GAB63742.1"/>
    </source>
</evidence>
<feature type="repeat" description="TPR" evidence="4">
    <location>
        <begin position="192"/>
        <end position="225"/>
    </location>
</feature>
<dbReference type="PROSITE" id="PS50005">
    <property type="entry name" value="TPR"/>
    <property type="match status" value="6"/>
</dbReference>
<dbReference type="Proteomes" id="UP000002985">
    <property type="component" value="Unassembled WGS sequence"/>
</dbReference>
<accession>I3IPU7</accession>
<dbReference type="SMART" id="SM00028">
    <property type="entry name" value="TPR"/>
    <property type="match status" value="8"/>
</dbReference>
<dbReference type="PROSITE" id="PS50293">
    <property type="entry name" value="TPR_REGION"/>
    <property type="match status" value="5"/>
</dbReference>
<dbReference type="InterPro" id="IPR019734">
    <property type="entry name" value="TPR_rpt"/>
</dbReference>
<comment type="caution">
    <text evidence="5">The sequence shown here is derived from an EMBL/GenBank/DDBJ whole genome shotgun (WGS) entry which is preliminary data.</text>
</comment>
<keyword evidence="2" id="KW-0328">Glycosyltransferase</keyword>
<dbReference type="SUPFAM" id="SSF48452">
    <property type="entry name" value="TPR-like"/>
    <property type="match status" value="1"/>
</dbReference>
<dbReference type="eggNOG" id="COG0457">
    <property type="taxonomic scope" value="Bacteria"/>
</dbReference>